<dbReference type="SUPFAM" id="SSF51735">
    <property type="entry name" value="NAD(P)-binding Rossmann-fold domains"/>
    <property type="match status" value="1"/>
</dbReference>
<dbReference type="PANTHER" id="PTHR43078">
    <property type="entry name" value="UDP-GLUCURONIC ACID DECARBOXYLASE-RELATED"/>
    <property type="match status" value="1"/>
</dbReference>
<dbReference type="UniPathway" id="UPA00796">
    <property type="reaction ID" value="UER00771"/>
</dbReference>
<evidence type="ECO:0000256" key="5">
    <source>
        <dbReference type="ARBA" id="ARBA00022968"/>
    </source>
</evidence>
<comment type="subcellular location">
    <subcellularLocation>
        <location evidence="2">Golgi apparatus membrane</location>
        <topology evidence="2">Single-pass type II membrane protein</topology>
    </subcellularLocation>
    <subcellularLocation>
        <location evidence="12">Golgi apparatus</location>
        <location evidence="12">Golgi stack membrane</location>
    </subcellularLocation>
</comment>
<dbReference type="EMBL" id="DTOZ01000155">
    <property type="protein sequence ID" value="HGE78585.1"/>
    <property type="molecule type" value="Genomic_DNA"/>
</dbReference>
<evidence type="ECO:0000256" key="6">
    <source>
        <dbReference type="ARBA" id="ARBA00022989"/>
    </source>
</evidence>
<dbReference type="GO" id="GO:0005737">
    <property type="term" value="C:cytoplasm"/>
    <property type="evidence" value="ECO:0007669"/>
    <property type="project" value="TreeGrafter"/>
</dbReference>
<keyword evidence="5" id="KW-0735">Signal-anchor</keyword>
<sequence length="322" mass="36985">MKVLITGGAGFIGSHLLDYYLNKGAEVIVVDNLITGKEENIISHKENKRFRFLRHDICEPLPIKEKIDLLLHFASPASPLDYLKYPIETMKTASIGTVNMLEFARSSDAKFILASTSEVYGDPLVHPQVEEYWGNVNPVGIRSVYDEGKRFAEAITIAYHRKFKLKIGIARIFNTYGERMRPGDGRVIPTFIEQALKNEPITIFGDGNQTRSFCYISDLIRGITRLAEIDYPMPINLGNPKEFTIIELARKIKELCNSNSEFTFKPLPEDDPHRRNPDITKARKILGWEPEIELDEGLRRVIDWFRIIMKRECQYLCANFNE</sequence>
<dbReference type="InterPro" id="IPR036291">
    <property type="entry name" value="NAD(P)-bd_dom_sf"/>
</dbReference>
<evidence type="ECO:0000256" key="4">
    <source>
        <dbReference type="ARBA" id="ARBA00022793"/>
    </source>
</evidence>
<dbReference type="PANTHER" id="PTHR43078:SF6">
    <property type="entry name" value="UDP-GLUCURONIC ACID DECARBOXYLASE 1"/>
    <property type="match status" value="1"/>
</dbReference>
<dbReference type="InterPro" id="IPR044516">
    <property type="entry name" value="UXS-like"/>
</dbReference>
<keyword evidence="6" id="KW-1133">Transmembrane helix</keyword>
<organism evidence="14">
    <name type="scientific">candidate division WOR-3 bacterium</name>
    <dbReference type="NCBI Taxonomy" id="2052148"/>
    <lineage>
        <taxon>Bacteria</taxon>
        <taxon>Bacteria division WOR-3</taxon>
    </lineage>
</organism>
<evidence type="ECO:0000313" key="14">
    <source>
        <dbReference type="EMBL" id="HGE78585.1"/>
    </source>
</evidence>
<evidence type="ECO:0000256" key="7">
    <source>
        <dbReference type="ARBA" id="ARBA00023027"/>
    </source>
</evidence>
<feature type="domain" description="NAD-dependent epimerase/dehydratase" evidence="13">
    <location>
        <begin position="3"/>
        <end position="229"/>
    </location>
</feature>
<keyword evidence="10" id="KW-0325">Glycoprotein</keyword>
<evidence type="ECO:0000256" key="2">
    <source>
        <dbReference type="ARBA" id="ARBA00004323"/>
    </source>
</evidence>
<reference evidence="14" key="1">
    <citation type="journal article" date="2020" name="mSystems">
        <title>Genome- and Community-Level Interaction Insights into Carbon Utilization and Element Cycling Functions of Hydrothermarchaeota in Hydrothermal Sediment.</title>
        <authorList>
            <person name="Zhou Z."/>
            <person name="Liu Y."/>
            <person name="Xu W."/>
            <person name="Pan J."/>
            <person name="Luo Z.H."/>
            <person name="Li M."/>
        </authorList>
    </citation>
    <scope>NUCLEOTIDE SEQUENCE [LARGE SCALE GENOMIC DNA]</scope>
    <source>
        <strain evidence="14">SpSt-961</strain>
    </source>
</reference>
<keyword evidence="11" id="KW-0456">Lyase</keyword>
<keyword evidence="8" id="KW-0333">Golgi apparatus</keyword>
<dbReference type="Pfam" id="PF01370">
    <property type="entry name" value="Epimerase"/>
    <property type="match status" value="1"/>
</dbReference>
<evidence type="ECO:0000256" key="12">
    <source>
        <dbReference type="ARBA" id="ARBA00037859"/>
    </source>
</evidence>
<dbReference type="Gene3D" id="3.40.50.720">
    <property type="entry name" value="NAD(P)-binding Rossmann-like Domain"/>
    <property type="match status" value="1"/>
</dbReference>
<evidence type="ECO:0000259" key="13">
    <source>
        <dbReference type="Pfam" id="PF01370"/>
    </source>
</evidence>
<accession>A0A7V3RI09</accession>
<keyword evidence="9" id="KW-0472">Membrane</keyword>
<keyword evidence="3" id="KW-0812">Transmembrane</keyword>
<evidence type="ECO:0000256" key="11">
    <source>
        <dbReference type="ARBA" id="ARBA00023239"/>
    </source>
</evidence>
<dbReference type="CDD" id="cd05230">
    <property type="entry name" value="UGD_SDR_e"/>
    <property type="match status" value="1"/>
</dbReference>
<protein>
    <submittedName>
        <fullName evidence="14">SDR family oxidoreductase</fullName>
    </submittedName>
</protein>
<dbReference type="GO" id="GO:0042732">
    <property type="term" value="P:D-xylose metabolic process"/>
    <property type="evidence" value="ECO:0007669"/>
    <property type="project" value="InterPro"/>
</dbReference>
<evidence type="ECO:0000256" key="10">
    <source>
        <dbReference type="ARBA" id="ARBA00023180"/>
    </source>
</evidence>
<comment type="cofactor">
    <cofactor evidence="1">
        <name>NAD(+)</name>
        <dbReference type="ChEBI" id="CHEBI:57540"/>
    </cofactor>
</comment>
<comment type="caution">
    <text evidence="14">The sequence shown here is derived from an EMBL/GenBank/DDBJ whole genome shotgun (WGS) entry which is preliminary data.</text>
</comment>
<evidence type="ECO:0000256" key="1">
    <source>
        <dbReference type="ARBA" id="ARBA00001911"/>
    </source>
</evidence>
<dbReference type="GO" id="GO:0048040">
    <property type="term" value="F:UDP-glucuronate decarboxylase activity"/>
    <property type="evidence" value="ECO:0007669"/>
    <property type="project" value="TreeGrafter"/>
</dbReference>
<dbReference type="FunFam" id="3.40.50.720:FF:000065">
    <property type="entry name" value="UDP-glucuronic acid decarboxylase 1"/>
    <property type="match status" value="1"/>
</dbReference>
<dbReference type="AlphaFoldDB" id="A0A7V3RI09"/>
<evidence type="ECO:0000256" key="3">
    <source>
        <dbReference type="ARBA" id="ARBA00022692"/>
    </source>
</evidence>
<proteinExistence type="predicted"/>
<dbReference type="GO" id="GO:0033320">
    <property type="term" value="P:UDP-D-xylose biosynthetic process"/>
    <property type="evidence" value="ECO:0007669"/>
    <property type="project" value="UniProtKB-UniPathway"/>
</dbReference>
<gene>
    <name evidence="14" type="ORF">ENX68_06280</name>
</gene>
<dbReference type="GO" id="GO:0070403">
    <property type="term" value="F:NAD+ binding"/>
    <property type="evidence" value="ECO:0007669"/>
    <property type="project" value="InterPro"/>
</dbReference>
<evidence type="ECO:0000256" key="8">
    <source>
        <dbReference type="ARBA" id="ARBA00023034"/>
    </source>
</evidence>
<evidence type="ECO:0000256" key="9">
    <source>
        <dbReference type="ARBA" id="ARBA00023136"/>
    </source>
</evidence>
<keyword evidence="4" id="KW-0210">Decarboxylase</keyword>
<keyword evidence="7" id="KW-0520">NAD</keyword>
<name>A0A7V3RI09_UNCW3</name>
<dbReference type="InterPro" id="IPR001509">
    <property type="entry name" value="Epimerase_deHydtase"/>
</dbReference>